<evidence type="ECO:0000259" key="1">
    <source>
        <dbReference type="SMART" id="SM00849"/>
    </source>
</evidence>
<proteinExistence type="predicted"/>
<dbReference type="EMBL" id="CP117826">
    <property type="protein sequence ID" value="XCC62742.1"/>
    <property type="molecule type" value="Genomic_DNA"/>
</dbReference>
<dbReference type="InterPro" id="IPR036866">
    <property type="entry name" value="RibonucZ/Hydroxyglut_hydro"/>
</dbReference>
<dbReference type="PANTHER" id="PTHR42951">
    <property type="entry name" value="METALLO-BETA-LACTAMASE DOMAIN-CONTAINING"/>
    <property type="match status" value="1"/>
</dbReference>
<dbReference type="PANTHER" id="PTHR42951:SF17">
    <property type="entry name" value="METALLO-BETA-LACTAMASE DOMAIN-CONTAINING PROTEIN"/>
    <property type="match status" value="1"/>
</dbReference>
<protein>
    <submittedName>
        <fullName evidence="2">MBL fold metallo-hydrolase</fullName>
    </submittedName>
</protein>
<reference evidence="2" key="1">
    <citation type="submission" date="2023-02" db="EMBL/GenBank/DDBJ databases">
        <title>Gut commensal Christensenella minuta modulates host metabolism via a new class of secondary bile acids.</title>
        <authorList>
            <person name="Liu C."/>
        </authorList>
    </citation>
    <scope>NUCLEOTIDE SEQUENCE</scope>
    <source>
        <strain evidence="2">CA70</strain>
    </source>
</reference>
<accession>A0AAU8AAJ3</accession>
<dbReference type="AlphaFoldDB" id="A0AAU8AAJ3"/>
<evidence type="ECO:0000313" key="2">
    <source>
        <dbReference type="EMBL" id="XCC62742.1"/>
    </source>
</evidence>
<dbReference type="RefSeq" id="WP_079547468.1">
    <property type="nucleotide sequence ID" value="NZ_CP117826.1"/>
</dbReference>
<gene>
    <name evidence="2" type="ORF">PUP29_02120</name>
</gene>
<dbReference type="InterPro" id="IPR001279">
    <property type="entry name" value="Metallo-B-lactamas"/>
</dbReference>
<dbReference type="InterPro" id="IPR050855">
    <property type="entry name" value="NDM-1-like"/>
</dbReference>
<dbReference type="SMART" id="SM00849">
    <property type="entry name" value="Lactamase_B"/>
    <property type="match status" value="1"/>
</dbReference>
<organism evidence="2">
    <name type="scientific">Christensenella massiliensis</name>
    <dbReference type="NCBI Taxonomy" id="1805714"/>
    <lineage>
        <taxon>Bacteria</taxon>
        <taxon>Bacillati</taxon>
        <taxon>Bacillota</taxon>
        <taxon>Clostridia</taxon>
        <taxon>Christensenellales</taxon>
        <taxon>Christensenellaceae</taxon>
        <taxon>Christensenella</taxon>
    </lineage>
</organism>
<sequence length="215" mass="23845">MAVTVTRLRFGGDNCYLLEQNGNTILVDTGRASARARLSEILELHRIELAVLTHGHFDHISNAAFLQREHGIKIAMHRADIFLAADNRIRSIDARGLLGILIKKRSLASIRKTRIDFFRPDILLQDGQELNDFGVDAQVIELAGHTAGSIGILTAKACIVGDLLMNVGFACSARIAEDFTETRRSIERLKCTTSDIFYPGHGGPILRQRLMKLKV</sequence>
<dbReference type="Gene3D" id="3.60.15.10">
    <property type="entry name" value="Ribonuclease Z/Hydroxyacylglutathione hydrolase-like"/>
    <property type="match status" value="1"/>
</dbReference>
<dbReference type="SUPFAM" id="SSF56281">
    <property type="entry name" value="Metallo-hydrolase/oxidoreductase"/>
    <property type="match status" value="1"/>
</dbReference>
<feature type="domain" description="Metallo-beta-lactamase" evidence="1">
    <location>
        <begin position="12"/>
        <end position="201"/>
    </location>
</feature>
<dbReference type="Pfam" id="PF00753">
    <property type="entry name" value="Lactamase_B"/>
    <property type="match status" value="1"/>
</dbReference>
<name>A0AAU8AAJ3_9FIRM</name>